<evidence type="ECO:0000313" key="3">
    <source>
        <dbReference type="EMBL" id="KIX04769.1"/>
    </source>
</evidence>
<keyword evidence="4" id="KW-1185">Reference proteome</keyword>
<proteinExistence type="predicted"/>
<keyword evidence="1" id="KW-1133">Transmembrane helix</keyword>
<evidence type="ECO:0000313" key="4">
    <source>
        <dbReference type="Proteomes" id="UP000053617"/>
    </source>
</evidence>
<organism evidence="3 4">
    <name type="scientific">Rhinocladiella mackenziei CBS 650.93</name>
    <dbReference type="NCBI Taxonomy" id="1442369"/>
    <lineage>
        <taxon>Eukaryota</taxon>
        <taxon>Fungi</taxon>
        <taxon>Dikarya</taxon>
        <taxon>Ascomycota</taxon>
        <taxon>Pezizomycotina</taxon>
        <taxon>Eurotiomycetes</taxon>
        <taxon>Chaetothyriomycetidae</taxon>
        <taxon>Chaetothyriales</taxon>
        <taxon>Herpotrichiellaceae</taxon>
        <taxon>Rhinocladiella</taxon>
    </lineage>
</organism>
<dbReference type="Proteomes" id="UP000053617">
    <property type="component" value="Unassembled WGS sequence"/>
</dbReference>
<name>A0A0D2IG47_9EURO</name>
<gene>
    <name evidence="3" type="ORF">Z518_05639</name>
</gene>
<protein>
    <submittedName>
        <fullName evidence="3">Uncharacterized protein</fullName>
    </submittedName>
</protein>
<dbReference type="GeneID" id="25293710"/>
<evidence type="ECO:0000256" key="1">
    <source>
        <dbReference type="SAM" id="Phobius"/>
    </source>
</evidence>
<dbReference type="EMBL" id="KN847478">
    <property type="protein sequence ID" value="KIX04769.1"/>
    <property type="molecule type" value="Genomic_DNA"/>
</dbReference>
<dbReference type="AlphaFoldDB" id="A0A0D2IG47"/>
<accession>A0A0D2IG47</accession>
<dbReference type="RefSeq" id="XP_013271905.1">
    <property type="nucleotide sequence ID" value="XM_013416451.1"/>
</dbReference>
<sequence length="452" mass="47413">MDYIIYLIYILLTFLDPGWCVCNETNATNPSVFTTFSPFGTIISPTSTVTLHLSPGIDRSLISSSQTMISSSTFPNSLTSIRMLTVGNGTAQAPSAGTSPDSTTTLTSTKTTTTTIVMGGISSAVDVSGAGESSSVNTIVPVPSTITMTFSPTIFTSQYACHVPCQICHGGIALQLANSTRNVPALFNFTTTARFTTIIPVIRTVKASELSNASISTTWPYSVLSNEIFSTILPSIVANSTFSPPNMTSTATASPSAPVVLNTSSSVVSISVQSNTSALTRIHETTVDLSATIATTASHNSPPLSIVTAAASSLRVPSVFSLMTRLLVFFRGMDLKGHATTIYETATANSTASTRSTANTIVSMTTTMSFTTTVTEPLTSHTTWPVAINTTITHTNSVMTVTVPKHSTSVSTYLAWTSFITPAATPLAYANRLTVSTVVCILLLGAGVWVVL</sequence>
<dbReference type="HOGENOM" id="CLU_605738_0_0_1"/>
<feature type="chain" id="PRO_5002255370" evidence="2">
    <location>
        <begin position="21"/>
        <end position="452"/>
    </location>
</feature>
<keyword evidence="1" id="KW-0812">Transmembrane</keyword>
<keyword evidence="2" id="KW-0732">Signal</keyword>
<evidence type="ECO:0000256" key="2">
    <source>
        <dbReference type="SAM" id="SignalP"/>
    </source>
</evidence>
<feature type="transmembrane region" description="Helical" evidence="1">
    <location>
        <begin position="433"/>
        <end position="451"/>
    </location>
</feature>
<feature type="signal peptide" evidence="2">
    <location>
        <begin position="1"/>
        <end position="20"/>
    </location>
</feature>
<reference evidence="3 4" key="1">
    <citation type="submission" date="2015-01" db="EMBL/GenBank/DDBJ databases">
        <title>The Genome Sequence of Rhinocladiella mackenzie CBS 650.93.</title>
        <authorList>
            <consortium name="The Broad Institute Genomics Platform"/>
            <person name="Cuomo C."/>
            <person name="de Hoog S."/>
            <person name="Gorbushina A."/>
            <person name="Stielow B."/>
            <person name="Teixiera M."/>
            <person name="Abouelleil A."/>
            <person name="Chapman S.B."/>
            <person name="Priest M."/>
            <person name="Young S.K."/>
            <person name="Wortman J."/>
            <person name="Nusbaum C."/>
            <person name="Birren B."/>
        </authorList>
    </citation>
    <scope>NUCLEOTIDE SEQUENCE [LARGE SCALE GENOMIC DNA]</scope>
    <source>
        <strain evidence="3 4">CBS 650.93</strain>
    </source>
</reference>
<keyword evidence="1" id="KW-0472">Membrane</keyword>